<protein>
    <recommendedName>
        <fullName evidence="3">Phytanoyl-CoA dioxygenase family protein</fullName>
    </recommendedName>
</protein>
<organism evidence="1 2">
    <name type="scientific">Pseudoalteromonas luteoviolacea</name>
    <dbReference type="NCBI Taxonomy" id="43657"/>
    <lineage>
        <taxon>Bacteria</taxon>
        <taxon>Pseudomonadati</taxon>
        <taxon>Pseudomonadota</taxon>
        <taxon>Gammaproteobacteria</taxon>
        <taxon>Alteromonadales</taxon>
        <taxon>Pseudoalteromonadaceae</taxon>
        <taxon>Pseudoalteromonas</taxon>
    </lineage>
</organism>
<dbReference type="RefSeq" id="WP_039611138.1">
    <property type="nucleotide sequence ID" value="NZ_JWIC01000008.1"/>
</dbReference>
<dbReference type="AlphaFoldDB" id="A0A0C1Q7I0"/>
<dbReference type="InterPro" id="IPR008775">
    <property type="entry name" value="Phytyl_CoA_dOase-like"/>
</dbReference>
<dbReference type="Proteomes" id="UP000031327">
    <property type="component" value="Unassembled WGS sequence"/>
</dbReference>
<dbReference type="GO" id="GO:0016706">
    <property type="term" value="F:2-oxoglutarate-dependent dioxygenase activity"/>
    <property type="evidence" value="ECO:0007669"/>
    <property type="project" value="UniProtKB-ARBA"/>
</dbReference>
<evidence type="ECO:0000313" key="2">
    <source>
        <dbReference type="Proteomes" id="UP000031327"/>
    </source>
</evidence>
<name>A0A0C1Q7I0_9GAMM</name>
<reference evidence="1 2" key="1">
    <citation type="submission" date="2014-12" db="EMBL/GenBank/DDBJ databases">
        <title>Draft Genome Sequence of Pseudoalteromonas luteoviolacea HI1.</title>
        <authorList>
            <person name="Asahina A.Y."/>
            <person name="Hadfield M.G."/>
        </authorList>
    </citation>
    <scope>NUCLEOTIDE SEQUENCE [LARGE SCALE GENOMIC DNA]</scope>
    <source>
        <strain evidence="1 2">HI1</strain>
    </source>
</reference>
<comment type="caution">
    <text evidence="1">The sequence shown here is derived from an EMBL/GenBank/DDBJ whole genome shotgun (WGS) entry which is preliminary data.</text>
</comment>
<dbReference type="OrthoDB" id="9811804at2"/>
<dbReference type="Pfam" id="PF05721">
    <property type="entry name" value="PhyH"/>
    <property type="match status" value="1"/>
</dbReference>
<gene>
    <name evidence="1" type="ORF">JF50_19915</name>
</gene>
<dbReference type="Gene3D" id="2.60.120.620">
    <property type="entry name" value="q2cbj1_9rhob like domain"/>
    <property type="match status" value="1"/>
</dbReference>
<sequence>MEEEIQAHINEYESLGFTLLKKALPPHLHTELINCCQHILQLHQVDSEQIQYAHLNNNRQVNRYFPRSHHIDSVSQTIDKIICNGPLKYILSSFDRKLSISKDHTIVSWMPEHIKKEFTGYHQDGPIGEQMDGNLHVWVPITDNRRTNFKIIPNTHKIGNLPHSMFGQFVKVDETYIEPFVQDALAIKVEVGDILIFSTRALHCLELNKQDEICWSLEFICE</sequence>
<accession>A0A0C1Q7I0</accession>
<dbReference type="SUPFAM" id="SSF51197">
    <property type="entry name" value="Clavaminate synthase-like"/>
    <property type="match status" value="1"/>
</dbReference>
<proteinExistence type="predicted"/>
<dbReference type="EMBL" id="JWIC01000008">
    <property type="protein sequence ID" value="KID55480.1"/>
    <property type="molecule type" value="Genomic_DNA"/>
</dbReference>
<evidence type="ECO:0008006" key="3">
    <source>
        <dbReference type="Google" id="ProtNLM"/>
    </source>
</evidence>
<evidence type="ECO:0000313" key="1">
    <source>
        <dbReference type="EMBL" id="KID55480.1"/>
    </source>
</evidence>